<dbReference type="GO" id="GO:0016137">
    <property type="term" value="P:glycoside metabolic process"/>
    <property type="evidence" value="ECO:0007669"/>
    <property type="project" value="UniProtKB-ARBA"/>
</dbReference>
<dbReference type="PANTHER" id="PTHR12993">
    <property type="entry name" value="N-ACETYLGLUCOSAMINYL-PHOSPHATIDYLINOSITOL DE-N-ACETYLASE-RELATED"/>
    <property type="match status" value="1"/>
</dbReference>
<dbReference type="PANTHER" id="PTHR12993:SF28">
    <property type="entry name" value="LMBE FAMILY PROTEIN"/>
    <property type="match status" value="1"/>
</dbReference>
<name>A0A2G6KB61_9ACTN</name>
<evidence type="ECO:0000313" key="1">
    <source>
        <dbReference type="EMBL" id="PIE32928.1"/>
    </source>
</evidence>
<evidence type="ECO:0000313" key="2">
    <source>
        <dbReference type="Proteomes" id="UP000230914"/>
    </source>
</evidence>
<gene>
    <name evidence="1" type="ORF">CSA55_02730</name>
</gene>
<dbReference type="Gene3D" id="3.40.50.10320">
    <property type="entry name" value="LmbE-like"/>
    <property type="match status" value="1"/>
</dbReference>
<dbReference type="SUPFAM" id="SSF102588">
    <property type="entry name" value="LmbE-like"/>
    <property type="match status" value="1"/>
</dbReference>
<dbReference type="Pfam" id="PF02585">
    <property type="entry name" value="PIG-L"/>
    <property type="match status" value="1"/>
</dbReference>
<reference evidence="1 2" key="1">
    <citation type="submission" date="2017-10" db="EMBL/GenBank/DDBJ databases">
        <title>Novel microbial diversity and functional potential in the marine mammal oral microbiome.</title>
        <authorList>
            <person name="Dudek N.K."/>
            <person name="Sun C.L."/>
            <person name="Burstein D."/>
            <person name="Kantor R.S."/>
            <person name="Aliaga Goltsman D.S."/>
            <person name="Bik E.M."/>
            <person name="Thomas B.C."/>
            <person name="Banfield J.F."/>
            <person name="Relman D.A."/>
        </authorList>
    </citation>
    <scope>NUCLEOTIDE SEQUENCE [LARGE SCALE GENOMIC DNA]</scope>
    <source>
        <strain evidence="1">DOLJORAL78_61_10</strain>
    </source>
</reference>
<dbReference type="InterPro" id="IPR024078">
    <property type="entry name" value="LmbE-like_dom_sf"/>
</dbReference>
<dbReference type="EMBL" id="PDSL01000040">
    <property type="protein sequence ID" value="PIE32928.1"/>
    <property type="molecule type" value="Genomic_DNA"/>
</dbReference>
<dbReference type="InterPro" id="IPR003737">
    <property type="entry name" value="GlcNAc_PI_deacetylase-related"/>
</dbReference>
<protein>
    <submittedName>
        <fullName evidence="1">PIG-L domain-containing protein</fullName>
    </submittedName>
</protein>
<comment type="caution">
    <text evidence="1">The sequence shown here is derived from an EMBL/GenBank/DDBJ whole genome shotgun (WGS) entry which is preliminary data.</text>
</comment>
<organism evidence="1 2">
    <name type="scientific">Ilumatobacter coccineus</name>
    <dbReference type="NCBI Taxonomy" id="467094"/>
    <lineage>
        <taxon>Bacteria</taxon>
        <taxon>Bacillati</taxon>
        <taxon>Actinomycetota</taxon>
        <taxon>Acidimicrobiia</taxon>
        <taxon>Acidimicrobiales</taxon>
        <taxon>Ilumatobacteraceae</taxon>
        <taxon>Ilumatobacter</taxon>
    </lineage>
</organism>
<proteinExistence type="predicted"/>
<accession>A0A2G6KB61</accession>
<dbReference type="Proteomes" id="UP000230914">
    <property type="component" value="Unassembled WGS sequence"/>
</dbReference>
<dbReference type="GO" id="GO:0016811">
    <property type="term" value="F:hydrolase activity, acting on carbon-nitrogen (but not peptide) bonds, in linear amides"/>
    <property type="evidence" value="ECO:0007669"/>
    <property type="project" value="TreeGrafter"/>
</dbReference>
<dbReference type="AlphaFoldDB" id="A0A2G6KB61"/>
<sequence length="256" mass="27716">MDANDPGQPLTPASGDISINLAVPASALAIGAHPDDVEFGCGATLAKWAAEGCVIHHLVCTDGSKGTWDPTADLNALVAQRQHEQREAAQRVAGDHAGEVIFLNRVDGELSADRETIRDVVAQIRRLRPQVVLGHDPWKRYRLHPDHRHAGEIVVEAIVAARDPHFFTDLNLAPHRPETLLLWEADTVHHLEDVTAWVETKIDALAAHVSQHESTMGAANNAQFATFAKTIRDRLAAIGLPHGCGAAEAFARIDSI</sequence>